<reference evidence="2" key="2">
    <citation type="journal article" date="2024" name="Plant">
        <title>Genomic evolution and insights into agronomic trait innovations of Sesamum species.</title>
        <authorList>
            <person name="Miao H."/>
            <person name="Wang L."/>
            <person name="Qu L."/>
            <person name="Liu H."/>
            <person name="Sun Y."/>
            <person name="Le M."/>
            <person name="Wang Q."/>
            <person name="Wei S."/>
            <person name="Zheng Y."/>
            <person name="Lin W."/>
            <person name="Duan Y."/>
            <person name="Cao H."/>
            <person name="Xiong S."/>
            <person name="Wang X."/>
            <person name="Wei L."/>
            <person name="Li C."/>
            <person name="Ma Q."/>
            <person name="Ju M."/>
            <person name="Zhao R."/>
            <person name="Li G."/>
            <person name="Mu C."/>
            <person name="Tian Q."/>
            <person name="Mei H."/>
            <person name="Zhang T."/>
            <person name="Gao T."/>
            <person name="Zhang H."/>
        </authorList>
    </citation>
    <scope>NUCLEOTIDE SEQUENCE</scope>
    <source>
        <strain evidence="2">KEN1</strain>
    </source>
</reference>
<evidence type="ECO:0000259" key="1">
    <source>
        <dbReference type="Pfam" id="PF00078"/>
    </source>
</evidence>
<dbReference type="SUPFAM" id="SSF56219">
    <property type="entry name" value="DNase I-like"/>
    <property type="match status" value="1"/>
</dbReference>
<dbReference type="CDD" id="cd01650">
    <property type="entry name" value="RT_nLTR_like"/>
    <property type="match status" value="1"/>
</dbReference>
<sequence>MTEVIEGGPWLFQGQPIVLQRWQPGMALRKLKHTEVPVWIKLKHLPVEYWTEEGLSVVASGIGKPLYPDAITKACMRLDFARVCVMLNISSKLPKHIVILAPIAEGGKVPCKVDVEYKWVPKKCVTCMSLGHSASSCPTTQHSTKKPVNIFVQKVRTVDATVHGKRVPSLWGRNRDTRLPSLLVSPPSNVRIRIHPQDHQKAVLDLIFDYKLQFIGILETRVSSLNASRVQTFTFPRLKCFFDYSVLGTRIWVAWNEDELDVDILLVHAQFIHCKIFICGCQKVVFVMVVYGDNEVVPRRDLWHELSLLASSIVDDPWLVLGDFNAVMDMSEVCENSGDIRVAMEDFCACILDTGLISLPICRRHLHWPVINEFVGFFQQLLGGERRSRAMDLRYLRPWASRIITDEEARTLTAPVTRTEIKQAFFDIEEDKAPGPVGYSAGFYKAAWPVIGEEIMVAVEEFFTNGCLLKQVNATLVALIPKVQSPMTVADFRPISCCNVLYKAITKILVQRLRPLLSRLVSPTQNAFIPGRLISDNILLAQELFAGYNQQRTPPRCAMKVDLRKAYDKVKWDFLLVTL</sequence>
<dbReference type="EMBL" id="JACGWN010000011">
    <property type="protein sequence ID" value="KAL0420752.1"/>
    <property type="molecule type" value="Genomic_DNA"/>
</dbReference>
<gene>
    <name evidence="2" type="ORF">Slati_3098100</name>
</gene>
<accession>A0AAW2UW77</accession>
<dbReference type="Pfam" id="PF00078">
    <property type="entry name" value="RVT_1"/>
    <property type="match status" value="1"/>
</dbReference>
<dbReference type="InterPro" id="IPR043502">
    <property type="entry name" value="DNA/RNA_pol_sf"/>
</dbReference>
<dbReference type="InterPro" id="IPR036691">
    <property type="entry name" value="Endo/exonu/phosph_ase_sf"/>
</dbReference>
<dbReference type="InterPro" id="IPR000477">
    <property type="entry name" value="RT_dom"/>
</dbReference>
<dbReference type="Gene3D" id="3.60.10.10">
    <property type="entry name" value="Endonuclease/exonuclease/phosphatase"/>
    <property type="match status" value="1"/>
</dbReference>
<dbReference type="PANTHER" id="PTHR31286:SF165">
    <property type="entry name" value="DUF4283 DOMAIN-CONTAINING PROTEIN"/>
    <property type="match status" value="1"/>
</dbReference>
<dbReference type="SUPFAM" id="SSF56672">
    <property type="entry name" value="DNA/RNA polymerases"/>
    <property type="match status" value="1"/>
</dbReference>
<reference evidence="2" key="1">
    <citation type="submission" date="2020-06" db="EMBL/GenBank/DDBJ databases">
        <authorList>
            <person name="Li T."/>
            <person name="Hu X."/>
            <person name="Zhang T."/>
            <person name="Song X."/>
            <person name="Zhang H."/>
            <person name="Dai N."/>
            <person name="Sheng W."/>
            <person name="Hou X."/>
            <person name="Wei L."/>
        </authorList>
    </citation>
    <scope>NUCLEOTIDE SEQUENCE</scope>
    <source>
        <strain evidence="2">KEN1</strain>
        <tissue evidence="2">Leaf</tissue>
    </source>
</reference>
<name>A0AAW2UW77_9LAMI</name>
<dbReference type="AlphaFoldDB" id="A0AAW2UW77"/>
<comment type="caution">
    <text evidence="2">The sequence shown here is derived from an EMBL/GenBank/DDBJ whole genome shotgun (WGS) entry which is preliminary data.</text>
</comment>
<dbReference type="InterPro" id="IPR040256">
    <property type="entry name" value="At4g02000-like"/>
</dbReference>
<organism evidence="2">
    <name type="scientific">Sesamum latifolium</name>
    <dbReference type="NCBI Taxonomy" id="2727402"/>
    <lineage>
        <taxon>Eukaryota</taxon>
        <taxon>Viridiplantae</taxon>
        <taxon>Streptophyta</taxon>
        <taxon>Embryophyta</taxon>
        <taxon>Tracheophyta</taxon>
        <taxon>Spermatophyta</taxon>
        <taxon>Magnoliopsida</taxon>
        <taxon>eudicotyledons</taxon>
        <taxon>Gunneridae</taxon>
        <taxon>Pentapetalae</taxon>
        <taxon>asterids</taxon>
        <taxon>lamiids</taxon>
        <taxon>Lamiales</taxon>
        <taxon>Pedaliaceae</taxon>
        <taxon>Sesamum</taxon>
    </lineage>
</organism>
<dbReference type="PANTHER" id="PTHR31286">
    <property type="entry name" value="GLYCINE-RICH CELL WALL STRUCTURAL PROTEIN 1.8-LIKE"/>
    <property type="match status" value="1"/>
</dbReference>
<evidence type="ECO:0000313" key="2">
    <source>
        <dbReference type="EMBL" id="KAL0420752.1"/>
    </source>
</evidence>
<feature type="domain" description="Reverse transcriptase" evidence="1">
    <location>
        <begin position="481"/>
        <end position="577"/>
    </location>
</feature>
<proteinExistence type="predicted"/>
<protein>
    <recommendedName>
        <fullName evidence="1">Reverse transcriptase domain-containing protein</fullName>
    </recommendedName>
</protein>